<dbReference type="InterPro" id="IPR001638">
    <property type="entry name" value="Solute-binding_3/MltF_N"/>
</dbReference>
<dbReference type="AlphaFoldDB" id="A5G2A0"/>
<proteinExistence type="predicted"/>
<keyword evidence="1 2" id="KW-0732">Signal</keyword>
<dbReference type="InterPro" id="IPR022448">
    <property type="entry name" value="Quinoprotein_dehydrogenase"/>
</dbReference>
<gene>
    <name evidence="4" type="ordered locus">Acry_2791</name>
</gene>
<feature type="domain" description="Solute-binding protein family 3/N-terminal" evidence="3">
    <location>
        <begin position="40"/>
        <end position="272"/>
    </location>
</feature>
<feature type="chain" id="PRO_5002683174" evidence="2">
    <location>
        <begin position="28"/>
        <end position="289"/>
    </location>
</feature>
<sequence length="289" mass="31830">MKSSMTRWIMFAGCAAFFAAAPNGVAAASTTAQPSNNSHVLRVCADPNYLPYSNRAGQGFENKIAELIAKAMGRKLEYTWASYRMHGGFSNFLALNLDAHKCDVVMNLPTGDNEEMATKPYYRSSYVFVTRKGKHLHIRSMRSVSMHAIKIGFEAGTTPETAIKMLGLMENAVAFHVASNPNASPRQLLQAVQDGKVGVMVTWEPAIGAFMKDFPGLQMRRVPSEEYAPGLPQVNYTYSMSMGVRKGDKALRAALDKVIATHKSEIGATLAKFNVRLLPNPRHFNYSNN</sequence>
<dbReference type="eggNOG" id="COG0834">
    <property type="taxonomic scope" value="Bacteria"/>
</dbReference>
<dbReference type="Pfam" id="PF00497">
    <property type="entry name" value="SBP_bac_3"/>
    <property type="match status" value="1"/>
</dbReference>
<dbReference type="HOGENOM" id="CLU_056715_0_0_5"/>
<name>A5G2A0_ACICJ</name>
<dbReference type="EMBL" id="CP000697">
    <property type="protein sequence ID" value="ABQ31982.1"/>
    <property type="molecule type" value="Genomic_DNA"/>
</dbReference>
<dbReference type="PANTHER" id="PTHR35936">
    <property type="entry name" value="MEMBRANE-BOUND LYTIC MUREIN TRANSGLYCOSYLASE F"/>
    <property type="match status" value="1"/>
</dbReference>
<evidence type="ECO:0000256" key="1">
    <source>
        <dbReference type="ARBA" id="ARBA00022729"/>
    </source>
</evidence>
<evidence type="ECO:0000259" key="3">
    <source>
        <dbReference type="SMART" id="SM00062"/>
    </source>
</evidence>
<dbReference type="KEGG" id="acr:Acry_2791"/>
<dbReference type="NCBIfam" id="TIGR03871">
    <property type="entry name" value="ABC_peri_MoxJ_2"/>
    <property type="match status" value="1"/>
</dbReference>
<reference evidence="4 5" key="1">
    <citation type="submission" date="2007-05" db="EMBL/GenBank/DDBJ databases">
        <title>Complete sequence of chromosome of Acidiphilium cryptum JF-5.</title>
        <authorList>
            <consortium name="US DOE Joint Genome Institute"/>
            <person name="Copeland A."/>
            <person name="Lucas S."/>
            <person name="Lapidus A."/>
            <person name="Barry K."/>
            <person name="Detter J.C."/>
            <person name="Glavina del Rio T."/>
            <person name="Hammon N."/>
            <person name="Israni S."/>
            <person name="Dalin E."/>
            <person name="Tice H."/>
            <person name="Pitluck S."/>
            <person name="Sims D."/>
            <person name="Brettin T."/>
            <person name="Bruce D."/>
            <person name="Han C."/>
            <person name="Schmutz J."/>
            <person name="Larimer F."/>
            <person name="Land M."/>
            <person name="Hauser L."/>
            <person name="Kyrpides N."/>
            <person name="Kim E."/>
            <person name="Magnuson T."/>
            <person name="Richardson P."/>
        </authorList>
    </citation>
    <scope>NUCLEOTIDE SEQUENCE [LARGE SCALE GENOMIC DNA]</scope>
    <source>
        <strain evidence="4 5">JF-5</strain>
    </source>
</reference>
<dbReference type="PANTHER" id="PTHR35936:SF17">
    <property type="entry name" value="ARGININE-BINDING EXTRACELLULAR PROTEIN ARTP"/>
    <property type="match status" value="1"/>
</dbReference>
<protein>
    <submittedName>
        <fullName evidence="4">Amino acid ABC transporter substrate-binding protein, PAAT family</fullName>
    </submittedName>
</protein>
<dbReference type="Gene3D" id="3.40.190.10">
    <property type="entry name" value="Periplasmic binding protein-like II"/>
    <property type="match status" value="2"/>
</dbReference>
<dbReference type="Proteomes" id="UP000000245">
    <property type="component" value="Chromosome"/>
</dbReference>
<accession>A5G2A0</accession>
<evidence type="ECO:0000313" key="4">
    <source>
        <dbReference type="EMBL" id="ABQ31982.1"/>
    </source>
</evidence>
<dbReference type="SMART" id="SM00062">
    <property type="entry name" value="PBPb"/>
    <property type="match status" value="1"/>
</dbReference>
<evidence type="ECO:0000313" key="5">
    <source>
        <dbReference type="Proteomes" id="UP000000245"/>
    </source>
</evidence>
<feature type="signal peptide" evidence="2">
    <location>
        <begin position="1"/>
        <end position="27"/>
    </location>
</feature>
<evidence type="ECO:0000256" key="2">
    <source>
        <dbReference type="SAM" id="SignalP"/>
    </source>
</evidence>
<organism evidence="4 5">
    <name type="scientific">Acidiphilium cryptum (strain JF-5)</name>
    <dbReference type="NCBI Taxonomy" id="349163"/>
    <lineage>
        <taxon>Bacteria</taxon>
        <taxon>Pseudomonadati</taxon>
        <taxon>Pseudomonadota</taxon>
        <taxon>Alphaproteobacteria</taxon>
        <taxon>Acetobacterales</taxon>
        <taxon>Acidocellaceae</taxon>
        <taxon>Acidiphilium</taxon>
    </lineage>
</organism>
<dbReference type="SUPFAM" id="SSF53850">
    <property type="entry name" value="Periplasmic binding protein-like II"/>
    <property type="match status" value="1"/>
</dbReference>
<keyword evidence="5" id="KW-1185">Reference proteome</keyword>
<dbReference type="STRING" id="349163.Acry_2791"/>